<sequence>MTSCWNGKRSSGVHDDAAEPDMPPSEKLETALAESKKRRQQRPRPPV</sequence>
<name>S3ZAA4_9ACTN</name>
<dbReference type="EMBL" id="AOPZ01000380">
    <property type="protein sequence ID" value="EPH40621.1"/>
    <property type="molecule type" value="Genomic_DNA"/>
</dbReference>
<organism evidence="2 3">
    <name type="scientific">Streptomyces aurantiacus JA 4570</name>
    <dbReference type="NCBI Taxonomy" id="1286094"/>
    <lineage>
        <taxon>Bacteria</taxon>
        <taxon>Bacillati</taxon>
        <taxon>Actinomycetota</taxon>
        <taxon>Actinomycetes</taxon>
        <taxon>Kitasatosporales</taxon>
        <taxon>Streptomycetaceae</taxon>
        <taxon>Streptomyces</taxon>
        <taxon>Streptomyces aurantiacus group</taxon>
    </lineage>
</organism>
<evidence type="ECO:0000256" key="1">
    <source>
        <dbReference type="SAM" id="MobiDB-lite"/>
    </source>
</evidence>
<proteinExistence type="predicted"/>
<keyword evidence="3" id="KW-1185">Reference proteome</keyword>
<comment type="caution">
    <text evidence="2">The sequence shown here is derived from an EMBL/GenBank/DDBJ whole genome shotgun (WGS) entry which is preliminary data.</text>
</comment>
<protein>
    <submittedName>
        <fullName evidence="2">Uncharacterized protein</fullName>
    </submittedName>
</protein>
<dbReference type="AlphaFoldDB" id="S3ZAA4"/>
<evidence type="ECO:0000313" key="2">
    <source>
        <dbReference type="EMBL" id="EPH40621.1"/>
    </source>
</evidence>
<dbReference type="Proteomes" id="UP000014629">
    <property type="component" value="Unassembled WGS sequence"/>
</dbReference>
<reference evidence="2 3" key="1">
    <citation type="submission" date="2013-02" db="EMBL/GenBank/DDBJ databases">
        <title>Draft Genome Sequence of Streptomyces aurantiacus, Which Produces Setomimycin.</title>
        <authorList>
            <person name="Gruening B.A."/>
            <person name="Praeg A."/>
            <person name="Erxleben A."/>
            <person name="Guenther S."/>
            <person name="Mueller M."/>
        </authorList>
    </citation>
    <scope>NUCLEOTIDE SEQUENCE [LARGE SCALE GENOMIC DNA]</scope>
    <source>
        <strain evidence="2 3">JA 4570</strain>
    </source>
</reference>
<gene>
    <name evidence="2" type="ORF">STRAU_6318</name>
</gene>
<feature type="region of interest" description="Disordered" evidence="1">
    <location>
        <begin position="1"/>
        <end position="47"/>
    </location>
</feature>
<accession>S3ZAA4</accession>
<feature type="compositionally biased region" description="Basic residues" evidence="1">
    <location>
        <begin position="36"/>
        <end position="47"/>
    </location>
</feature>
<evidence type="ECO:0000313" key="3">
    <source>
        <dbReference type="Proteomes" id="UP000014629"/>
    </source>
</evidence>